<reference evidence="2 3" key="1">
    <citation type="submission" date="2020-08" db="EMBL/GenBank/DDBJ databases">
        <title>Genomic Encyclopedia of Type Strains, Phase IV (KMG-IV): sequencing the most valuable type-strain genomes for metagenomic binning, comparative biology and taxonomic classification.</title>
        <authorList>
            <person name="Goeker M."/>
        </authorList>
    </citation>
    <scope>NUCLEOTIDE SEQUENCE [LARGE SCALE GENOMIC DNA]</scope>
    <source>
        <strain evidence="2 3">DSM 102234</strain>
    </source>
</reference>
<organism evidence="2 3">
    <name type="scientific">Sulfitobacter undariae</name>
    <dbReference type="NCBI Taxonomy" id="1563671"/>
    <lineage>
        <taxon>Bacteria</taxon>
        <taxon>Pseudomonadati</taxon>
        <taxon>Pseudomonadota</taxon>
        <taxon>Alphaproteobacteria</taxon>
        <taxon>Rhodobacterales</taxon>
        <taxon>Roseobacteraceae</taxon>
        <taxon>Sulfitobacter</taxon>
    </lineage>
</organism>
<dbReference type="EMBL" id="JACIEI010000003">
    <property type="protein sequence ID" value="MBB3993585.1"/>
    <property type="molecule type" value="Genomic_DNA"/>
</dbReference>
<keyword evidence="1" id="KW-0472">Membrane</keyword>
<dbReference type="AlphaFoldDB" id="A0A7W6E7R2"/>
<evidence type="ECO:0000313" key="2">
    <source>
        <dbReference type="EMBL" id="MBB3993585.1"/>
    </source>
</evidence>
<accession>A0A7W6E7R2</accession>
<evidence type="ECO:0000313" key="3">
    <source>
        <dbReference type="Proteomes" id="UP000530268"/>
    </source>
</evidence>
<sequence>MEELSEPANLRFLRRMVTVLTTVMIVGVVIVIGLLVTRLSQDTPVLPEQITLPDGAKPVAFTQAANWYAVVTDADEILIFDRFTGALKQTVTVE</sequence>
<name>A0A7W6E7R2_9RHOB</name>
<evidence type="ECO:0000256" key="1">
    <source>
        <dbReference type="SAM" id="Phobius"/>
    </source>
</evidence>
<dbReference type="InterPro" id="IPR045519">
    <property type="entry name" value="DUF6476"/>
</dbReference>
<dbReference type="Proteomes" id="UP000530268">
    <property type="component" value="Unassembled WGS sequence"/>
</dbReference>
<keyword evidence="1" id="KW-0812">Transmembrane</keyword>
<feature type="transmembrane region" description="Helical" evidence="1">
    <location>
        <begin position="12"/>
        <end position="36"/>
    </location>
</feature>
<proteinExistence type="predicted"/>
<dbReference type="Pfam" id="PF20082">
    <property type="entry name" value="DUF6476"/>
    <property type="match status" value="1"/>
</dbReference>
<gene>
    <name evidence="2" type="ORF">GGR95_001216</name>
</gene>
<dbReference type="RefSeq" id="WP_184563830.1">
    <property type="nucleotide sequence ID" value="NZ_JACIEI010000003.1"/>
</dbReference>
<keyword evidence="3" id="KW-1185">Reference proteome</keyword>
<protein>
    <submittedName>
        <fullName evidence="2">ABC-type polysaccharide transport system permease subunit</fullName>
    </submittedName>
</protein>
<keyword evidence="1" id="KW-1133">Transmembrane helix</keyword>
<comment type="caution">
    <text evidence="2">The sequence shown here is derived from an EMBL/GenBank/DDBJ whole genome shotgun (WGS) entry which is preliminary data.</text>
</comment>